<feature type="compositionally biased region" description="Polar residues" evidence="5">
    <location>
        <begin position="250"/>
        <end position="266"/>
    </location>
</feature>
<feature type="zinc finger region" description="TRAF-type" evidence="4">
    <location>
        <begin position="162"/>
        <end position="210"/>
    </location>
</feature>
<keyword evidence="3 4" id="KW-0862">Zinc</keyword>
<dbReference type="Proteomes" id="UP000078560">
    <property type="component" value="Unassembled WGS sequence"/>
</dbReference>
<evidence type="ECO:0000256" key="1">
    <source>
        <dbReference type="ARBA" id="ARBA00022723"/>
    </source>
</evidence>
<evidence type="ECO:0000259" key="6">
    <source>
        <dbReference type="PROSITE" id="PS50145"/>
    </source>
</evidence>
<evidence type="ECO:0000256" key="4">
    <source>
        <dbReference type="PROSITE-ProRule" id="PRU00207"/>
    </source>
</evidence>
<accession>A0A1A8WLV7</accession>
<evidence type="ECO:0000313" key="8">
    <source>
        <dbReference type="Proteomes" id="UP000078560"/>
    </source>
</evidence>
<evidence type="ECO:0000313" key="7">
    <source>
        <dbReference type="EMBL" id="SBS93902.1"/>
    </source>
</evidence>
<protein>
    <submittedName>
        <fullName evidence="7">PIR Superfamily Protein</fullName>
    </submittedName>
</protein>
<dbReference type="InterPro" id="IPR008780">
    <property type="entry name" value="Plasmodium_Vir"/>
</dbReference>
<organism evidence="7 8">
    <name type="scientific">Plasmodium ovale curtisi</name>
    <dbReference type="NCBI Taxonomy" id="864141"/>
    <lineage>
        <taxon>Eukaryota</taxon>
        <taxon>Sar</taxon>
        <taxon>Alveolata</taxon>
        <taxon>Apicomplexa</taxon>
        <taxon>Aconoidasida</taxon>
        <taxon>Haemosporida</taxon>
        <taxon>Plasmodiidae</taxon>
        <taxon>Plasmodium</taxon>
        <taxon>Plasmodium (Plasmodium)</taxon>
    </lineage>
</organism>
<dbReference type="GO" id="GO:0008270">
    <property type="term" value="F:zinc ion binding"/>
    <property type="evidence" value="ECO:0007669"/>
    <property type="project" value="UniProtKB-KW"/>
</dbReference>
<dbReference type="EMBL" id="FLQU01001648">
    <property type="protein sequence ID" value="SBS93902.1"/>
    <property type="molecule type" value="Genomic_DNA"/>
</dbReference>
<dbReference type="Pfam" id="PF05795">
    <property type="entry name" value="Plasmodium_Vir"/>
    <property type="match status" value="1"/>
</dbReference>
<name>A0A1A8WLV7_PLAOA</name>
<gene>
    <name evidence="7" type="ORF">POVCU2_0084370</name>
</gene>
<sequence length="348" mass="40378">MTSGYPRTEHEELTGYNSEELNSERFYRSRNAQNVNLHKYSTHCNNIYALKQKNYMIYLCKIVLQYLEQSTQWGDIESENDYDECILLNYWLYNELSNIFARETSYINNAYASIETIWANLVKDKRETSYHNKCKPLFNEILNNSEWKKGKELYDYCINYKYIEQMCPYYGKECTAYCEYVKNKRYLYDHFEKACTTEESYCPHFYDKCKMYNPKTVLKTLKCPDEINTPKDASPRAASLEAGAMHRSAEQGQRTSYGSHGTQSTHESGEIGKKVGHTFLGIAPVLLSATALYRYTPVGSWIRNLGGHNPNSISNMEGGEMEVFLPSTQESGDMIFSDTANYISYHPI</sequence>
<dbReference type="PROSITE" id="PS50145">
    <property type="entry name" value="ZF_TRAF"/>
    <property type="match status" value="1"/>
</dbReference>
<feature type="region of interest" description="Disordered" evidence="5">
    <location>
        <begin position="233"/>
        <end position="269"/>
    </location>
</feature>
<dbReference type="AlphaFoldDB" id="A0A1A8WLV7"/>
<keyword evidence="1 4" id="KW-0479">Metal-binding</keyword>
<reference evidence="8" key="1">
    <citation type="submission" date="2016-05" db="EMBL/GenBank/DDBJ databases">
        <authorList>
            <person name="Naeem Raeece"/>
        </authorList>
    </citation>
    <scope>NUCLEOTIDE SEQUENCE [LARGE SCALE GENOMIC DNA]</scope>
</reference>
<feature type="domain" description="TRAF-type" evidence="6">
    <location>
        <begin position="162"/>
        <end position="210"/>
    </location>
</feature>
<evidence type="ECO:0000256" key="2">
    <source>
        <dbReference type="ARBA" id="ARBA00022771"/>
    </source>
</evidence>
<evidence type="ECO:0000256" key="3">
    <source>
        <dbReference type="ARBA" id="ARBA00022833"/>
    </source>
</evidence>
<dbReference type="InterPro" id="IPR001293">
    <property type="entry name" value="Znf_TRAF"/>
</dbReference>
<proteinExistence type="predicted"/>
<keyword evidence="2 4" id="KW-0863">Zinc-finger</keyword>
<evidence type="ECO:0000256" key="5">
    <source>
        <dbReference type="SAM" id="MobiDB-lite"/>
    </source>
</evidence>